<feature type="binding site" evidence="13">
    <location>
        <position position="166"/>
    </location>
    <ligand>
        <name>substrate</name>
    </ligand>
</feature>
<evidence type="ECO:0000256" key="8">
    <source>
        <dbReference type="ARBA" id="ARBA00023268"/>
    </source>
</evidence>
<comment type="catalytic activity">
    <reaction evidence="10 11">
        <text>2,5-diamino-6-hydroxy-4-(5-phosphoribosylamino)-pyrimidine + H2O + H(+) = 5-amino-6-(5-phospho-D-ribosylamino)uracil + NH4(+)</text>
        <dbReference type="Rhea" id="RHEA:21868"/>
        <dbReference type="ChEBI" id="CHEBI:15377"/>
        <dbReference type="ChEBI" id="CHEBI:15378"/>
        <dbReference type="ChEBI" id="CHEBI:28938"/>
        <dbReference type="ChEBI" id="CHEBI:58453"/>
        <dbReference type="ChEBI" id="CHEBI:58614"/>
        <dbReference type="EC" id="3.5.4.26"/>
    </reaction>
</comment>
<gene>
    <name evidence="16" type="primary">ribD</name>
    <name evidence="16" type="ORF">CYJ34_09040</name>
</gene>
<evidence type="ECO:0000256" key="1">
    <source>
        <dbReference type="ARBA" id="ARBA00002151"/>
    </source>
</evidence>
<keyword evidence="11" id="KW-0686">Riboflavin biosynthesis</keyword>
<evidence type="ECO:0000256" key="6">
    <source>
        <dbReference type="ARBA" id="ARBA00022857"/>
    </source>
</evidence>
<dbReference type="SUPFAM" id="SSF53927">
    <property type="entry name" value="Cytidine deaminase-like"/>
    <property type="match status" value="1"/>
</dbReference>
<evidence type="ECO:0000313" key="16">
    <source>
        <dbReference type="EMBL" id="PKZ14790.1"/>
    </source>
</evidence>
<keyword evidence="11 14" id="KW-0862">Zinc</keyword>
<keyword evidence="11 14" id="KW-0479">Metal-binding</keyword>
<evidence type="ECO:0000256" key="3">
    <source>
        <dbReference type="ARBA" id="ARBA00004910"/>
    </source>
</evidence>
<evidence type="ECO:0000256" key="11">
    <source>
        <dbReference type="PIRNR" id="PIRNR006769"/>
    </source>
</evidence>
<accession>A0A2I1M3U8</accession>
<comment type="pathway">
    <text evidence="2 11">Cofactor biosynthesis; riboflavin biosynthesis; 5-amino-6-(D-ribitylamino)uracil from GTP: step 2/4.</text>
</comment>
<feature type="binding site" evidence="13">
    <location>
        <position position="202"/>
    </location>
    <ligand>
        <name>substrate</name>
    </ligand>
</feature>
<feature type="binding site" evidence="13">
    <location>
        <position position="205"/>
    </location>
    <ligand>
        <name>substrate</name>
    </ligand>
</feature>
<evidence type="ECO:0000256" key="12">
    <source>
        <dbReference type="PIRSR" id="PIRSR006769-1"/>
    </source>
</evidence>
<comment type="similarity">
    <text evidence="5 11">In the C-terminal section; belongs to the HTP reductase family.</text>
</comment>
<dbReference type="PANTHER" id="PTHR38011">
    <property type="entry name" value="DIHYDROFOLATE REDUCTASE FAMILY PROTEIN (AFU_ORTHOLOGUE AFUA_8G06820)"/>
    <property type="match status" value="1"/>
</dbReference>
<dbReference type="Pfam" id="PF00383">
    <property type="entry name" value="dCMP_cyt_deam_1"/>
    <property type="match status" value="1"/>
</dbReference>
<dbReference type="InterPro" id="IPR011549">
    <property type="entry name" value="RibD_C"/>
</dbReference>
<comment type="pathway">
    <text evidence="3 11">Cofactor biosynthesis; riboflavin biosynthesis; 5-amino-6-(D-ribitylamino)uracil from GTP: step 3/4.</text>
</comment>
<feature type="binding site" evidence="13">
    <location>
        <position position="284"/>
    </location>
    <ligand>
        <name>substrate</name>
    </ligand>
</feature>
<comment type="similarity">
    <text evidence="4 11">In the N-terminal section; belongs to the cytidine and deoxycytidylate deaminase family.</text>
</comment>
<feature type="active site" description="Proton donor" evidence="12">
    <location>
        <position position="52"/>
    </location>
</feature>
<keyword evidence="6 11" id="KW-0521">NADP</keyword>
<evidence type="ECO:0000259" key="15">
    <source>
        <dbReference type="PROSITE" id="PS51747"/>
    </source>
</evidence>
<evidence type="ECO:0000313" key="17">
    <source>
        <dbReference type="Proteomes" id="UP000234335"/>
    </source>
</evidence>
<dbReference type="PIRSF" id="PIRSF006769">
    <property type="entry name" value="RibD"/>
    <property type="match status" value="1"/>
</dbReference>
<keyword evidence="17" id="KW-1185">Reference proteome</keyword>
<keyword evidence="8" id="KW-0511">Multifunctional enzyme</keyword>
<dbReference type="Proteomes" id="UP000234335">
    <property type="component" value="Unassembled WGS sequence"/>
</dbReference>
<keyword evidence="7 11" id="KW-0560">Oxidoreductase</keyword>
<dbReference type="Pfam" id="PF01872">
    <property type="entry name" value="RibD_C"/>
    <property type="match status" value="1"/>
</dbReference>
<keyword evidence="11" id="KW-0378">Hydrolase</keyword>
<dbReference type="InterPro" id="IPR050765">
    <property type="entry name" value="Riboflavin_Biosynth_HTPR"/>
</dbReference>
<dbReference type="NCBIfam" id="TIGR00227">
    <property type="entry name" value="ribD_Cterm"/>
    <property type="match status" value="1"/>
</dbReference>
<dbReference type="GO" id="GO:0046872">
    <property type="term" value="F:metal ion binding"/>
    <property type="evidence" value="ECO:0007669"/>
    <property type="project" value="UniProtKB-KW"/>
</dbReference>
<comment type="caution">
    <text evidence="16">The sequence shown here is derived from an EMBL/GenBank/DDBJ whole genome shotgun (WGS) entry which is preliminary data.</text>
</comment>
<comment type="function">
    <text evidence="1 11">Converts 2,5-diamino-6-(ribosylamino)-4(3h)-pyrimidinone 5'-phosphate into 5-amino-6-(ribosylamino)-2,4(1h,3h)-pyrimidinedione 5'-phosphate.</text>
</comment>
<feature type="binding site" evidence="14">
    <location>
        <position position="84"/>
    </location>
    <ligand>
        <name>Zn(2+)</name>
        <dbReference type="ChEBI" id="CHEBI:29105"/>
        <note>catalytic</note>
    </ligand>
</feature>
<proteinExistence type="inferred from homology"/>
<dbReference type="InterPro" id="IPR024072">
    <property type="entry name" value="DHFR-like_dom_sf"/>
</dbReference>
<feature type="binding site" evidence="13">
    <location>
        <position position="194"/>
    </location>
    <ligand>
        <name>NADP(+)</name>
        <dbReference type="ChEBI" id="CHEBI:58349"/>
    </ligand>
</feature>
<feature type="domain" description="CMP/dCMP-type deaminase" evidence="15">
    <location>
        <begin position="1"/>
        <end position="121"/>
    </location>
</feature>
<dbReference type="NCBIfam" id="TIGR00326">
    <property type="entry name" value="eubact_ribD"/>
    <property type="match status" value="1"/>
</dbReference>
<feature type="binding site" evidence="14">
    <location>
        <position position="50"/>
    </location>
    <ligand>
        <name>Zn(2+)</name>
        <dbReference type="ChEBI" id="CHEBI:29105"/>
        <note>catalytic</note>
    </ligand>
</feature>
<dbReference type="InterPro" id="IPR016193">
    <property type="entry name" value="Cytidine_deaminase-like"/>
</dbReference>
<dbReference type="EMBL" id="PKGS01000010">
    <property type="protein sequence ID" value="PKZ14790.1"/>
    <property type="molecule type" value="Genomic_DNA"/>
</dbReference>
<evidence type="ECO:0000256" key="9">
    <source>
        <dbReference type="ARBA" id="ARBA00049861"/>
    </source>
</evidence>
<comment type="catalytic activity">
    <reaction evidence="9 11">
        <text>5-amino-6-(5-phospho-D-ribitylamino)uracil + NADP(+) = 5-amino-6-(5-phospho-D-ribosylamino)uracil + NADPH + H(+)</text>
        <dbReference type="Rhea" id="RHEA:17845"/>
        <dbReference type="ChEBI" id="CHEBI:15378"/>
        <dbReference type="ChEBI" id="CHEBI:57783"/>
        <dbReference type="ChEBI" id="CHEBI:58349"/>
        <dbReference type="ChEBI" id="CHEBI:58421"/>
        <dbReference type="ChEBI" id="CHEBI:58453"/>
        <dbReference type="EC" id="1.1.1.193"/>
    </reaction>
</comment>
<organism evidence="16 17">
    <name type="scientific">Anaerococcus octavius</name>
    <dbReference type="NCBI Taxonomy" id="54007"/>
    <lineage>
        <taxon>Bacteria</taxon>
        <taxon>Bacillati</taxon>
        <taxon>Bacillota</taxon>
        <taxon>Tissierellia</taxon>
        <taxon>Tissierellales</taxon>
        <taxon>Peptoniphilaceae</taxon>
        <taxon>Anaerococcus</taxon>
    </lineage>
</organism>
<dbReference type="EC" id="3.5.4.26" evidence="11"/>
<name>A0A2I1M3U8_9FIRM</name>
<comment type="cofactor">
    <cofactor evidence="11 14">
        <name>Zn(2+)</name>
        <dbReference type="ChEBI" id="CHEBI:29105"/>
    </cofactor>
    <text evidence="11 14">Binds 1 zinc ion.</text>
</comment>
<dbReference type="InterPro" id="IPR002125">
    <property type="entry name" value="CMP_dCMP_dom"/>
</dbReference>
<evidence type="ECO:0000256" key="4">
    <source>
        <dbReference type="ARBA" id="ARBA00005259"/>
    </source>
</evidence>
<dbReference type="GO" id="GO:0008703">
    <property type="term" value="F:5-amino-6-(5-phosphoribosylamino)uracil reductase activity"/>
    <property type="evidence" value="ECO:0007669"/>
    <property type="project" value="UniProtKB-EC"/>
</dbReference>
<dbReference type="InterPro" id="IPR004794">
    <property type="entry name" value="Eubact_RibD"/>
</dbReference>
<dbReference type="Gene3D" id="3.40.140.10">
    <property type="entry name" value="Cytidine Deaminase, domain 2"/>
    <property type="match status" value="1"/>
</dbReference>
<dbReference type="RefSeq" id="WP_101540959.1">
    <property type="nucleotide sequence ID" value="NZ_JBHWQV010000066.1"/>
</dbReference>
<dbReference type="PANTHER" id="PTHR38011:SF7">
    <property type="entry name" value="2,5-DIAMINO-6-RIBOSYLAMINO-4(3H)-PYRIMIDINONE 5'-PHOSPHATE REDUCTASE"/>
    <property type="match status" value="1"/>
</dbReference>
<sequence>MNDEKLMKRTFELAKKGEGKVLTNPMVGAVIVKNNKIIGEGYHHNYGNLHAERDAFNNLTEDAKGASLYVNLEPCSHQGKQPPCVDEVIRQGISKVYISNIDTNPKVDGIKKLKDHGIEVYTGLLEEEGKKLNEVFFYNMKYNRPFISLKYAMTLDGKIACANGDSKWISNEKSREHVHKLRSKYDAIIVGKTTAIHDNPSLNSRIEAGIDPVRIIIDSKLELPEDLKVFDLESDKKTYVATCSDKENPYKVDLIRCKDKNGQVDINDLLDKLYAMNIGSVLVEGGSHINNTFLEADLVDRIYEFISPKIISGERTLSPFTGKGCEFMSDAYKFDIENVSMFDTDILIEAKNVHWNI</sequence>
<reference evidence="16 17" key="1">
    <citation type="submission" date="2017-12" db="EMBL/GenBank/DDBJ databases">
        <title>Phylogenetic diversity of female urinary microbiome.</title>
        <authorList>
            <person name="Thomas-White K."/>
            <person name="Wolfe A.J."/>
        </authorList>
    </citation>
    <scope>NUCLEOTIDE SEQUENCE [LARGE SCALE GENOMIC DNA]</scope>
    <source>
        <strain evidence="16 17">UMB0119</strain>
    </source>
</reference>
<dbReference type="AlphaFoldDB" id="A0A2I1M3U8"/>
<evidence type="ECO:0000256" key="5">
    <source>
        <dbReference type="ARBA" id="ARBA00007417"/>
    </source>
</evidence>
<feature type="binding site" evidence="14">
    <location>
        <position position="75"/>
    </location>
    <ligand>
        <name>Zn(2+)</name>
        <dbReference type="ChEBI" id="CHEBI:29105"/>
        <note>catalytic</note>
    </ligand>
</feature>
<dbReference type="EC" id="1.1.1.193" evidence="11"/>
<dbReference type="InterPro" id="IPR002734">
    <property type="entry name" value="RibDG_C"/>
</dbReference>
<dbReference type="GO" id="GO:0009231">
    <property type="term" value="P:riboflavin biosynthetic process"/>
    <property type="evidence" value="ECO:0007669"/>
    <property type="project" value="UniProtKB-UniPathway"/>
</dbReference>
<evidence type="ECO:0000256" key="14">
    <source>
        <dbReference type="PIRSR" id="PIRSR006769-3"/>
    </source>
</evidence>
<dbReference type="PROSITE" id="PS51747">
    <property type="entry name" value="CYT_DCMP_DEAMINASES_2"/>
    <property type="match status" value="1"/>
</dbReference>
<evidence type="ECO:0000256" key="10">
    <source>
        <dbReference type="ARBA" id="ARBA00049886"/>
    </source>
</evidence>
<feature type="binding site" evidence="13">
    <location>
        <position position="198"/>
    </location>
    <ligand>
        <name>NADP(+)</name>
        <dbReference type="ChEBI" id="CHEBI:58349"/>
    </ligand>
</feature>
<feature type="binding site" evidence="13">
    <location>
        <position position="168"/>
    </location>
    <ligand>
        <name>NADP(+)</name>
        <dbReference type="ChEBI" id="CHEBI:58349"/>
    </ligand>
</feature>
<evidence type="ECO:0000256" key="13">
    <source>
        <dbReference type="PIRSR" id="PIRSR006769-2"/>
    </source>
</evidence>
<dbReference type="CDD" id="cd01284">
    <property type="entry name" value="Riboflavin_deaminase-reductase"/>
    <property type="match status" value="1"/>
</dbReference>
<feature type="binding site" evidence="13">
    <location>
        <position position="182"/>
    </location>
    <ligand>
        <name>substrate</name>
    </ligand>
</feature>
<protein>
    <recommendedName>
        <fullName evidence="11">Riboflavin biosynthesis protein RibD</fullName>
    </recommendedName>
    <domain>
        <recommendedName>
            <fullName evidence="11">Diaminohydroxyphosphoribosylaminopyrimidine deaminase</fullName>
            <shortName evidence="11">DRAP deaminase</shortName>
            <ecNumber evidence="11">3.5.4.26</ecNumber>
        </recommendedName>
        <alternativeName>
            <fullName evidence="11">Riboflavin-specific deaminase</fullName>
        </alternativeName>
    </domain>
    <domain>
        <recommendedName>
            <fullName evidence="11">5-amino-6-(5-phosphoribosylamino)uracil reductase</fullName>
            <ecNumber evidence="11">1.1.1.193</ecNumber>
        </recommendedName>
        <alternativeName>
            <fullName evidence="11">HTP reductase</fullName>
        </alternativeName>
    </domain>
</protein>
<dbReference type="Gene3D" id="3.40.430.10">
    <property type="entry name" value="Dihydrofolate Reductase, subunit A"/>
    <property type="match status" value="1"/>
</dbReference>
<dbReference type="GO" id="GO:0050661">
    <property type="term" value="F:NADP binding"/>
    <property type="evidence" value="ECO:0007669"/>
    <property type="project" value="InterPro"/>
</dbReference>
<feature type="binding site" evidence="13">
    <location>
        <position position="219"/>
    </location>
    <ligand>
        <name>NADP(+)</name>
        <dbReference type="ChEBI" id="CHEBI:58349"/>
    </ligand>
</feature>
<dbReference type="GO" id="GO:0008835">
    <property type="term" value="F:diaminohydroxyphosphoribosylaminopyrimidine deaminase activity"/>
    <property type="evidence" value="ECO:0007669"/>
    <property type="project" value="UniProtKB-EC"/>
</dbReference>
<feature type="binding site" evidence="13">
    <location>
        <position position="152"/>
    </location>
    <ligand>
        <name>NADP(+)</name>
        <dbReference type="ChEBI" id="CHEBI:58349"/>
    </ligand>
</feature>
<dbReference type="UniPathway" id="UPA00275">
    <property type="reaction ID" value="UER00401"/>
</dbReference>
<evidence type="ECO:0000256" key="2">
    <source>
        <dbReference type="ARBA" id="ARBA00004882"/>
    </source>
</evidence>
<dbReference type="SUPFAM" id="SSF53597">
    <property type="entry name" value="Dihydrofolate reductase-like"/>
    <property type="match status" value="1"/>
</dbReference>
<evidence type="ECO:0000256" key="7">
    <source>
        <dbReference type="ARBA" id="ARBA00023002"/>
    </source>
</evidence>